<feature type="region of interest" description="Disordered" evidence="2">
    <location>
        <begin position="371"/>
        <end position="435"/>
    </location>
</feature>
<accession>A0ABP5DK78</accession>
<keyword evidence="4" id="KW-1185">Reference proteome</keyword>
<protein>
    <recommendedName>
        <fullName evidence="5">WXG100 family type VII secretion target</fullName>
    </recommendedName>
</protein>
<feature type="compositionally biased region" description="Gly residues" evidence="2">
    <location>
        <begin position="180"/>
        <end position="204"/>
    </location>
</feature>
<name>A0ABP5DK78_9PSEU</name>
<dbReference type="RefSeq" id="WP_344428655.1">
    <property type="nucleotide sequence ID" value="NZ_BAAANN010000035.1"/>
</dbReference>
<comment type="caution">
    <text evidence="3">The sequence shown here is derived from an EMBL/GenBank/DDBJ whole genome shotgun (WGS) entry which is preliminary data.</text>
</comment>
<proteinExistence type="predicted"/>
<feature type="compositionally biased region" description="Basic and acidic residues" evidence="2">
    <location>
        <begin position="119"/>
        <end position="132"/>
    </location>
</feature>
<keyword evidence="1" id="KW-0175">Coiled coil</keyword>
<dbReference type="Gene3D" id="1.10.287.1060">
    <property type="entry name" value="ESAT-6-like"/>
    <property type="match status" value="1"/>
</dbReference>
<dbReference type="InterPro" id="IPR036689">
    <property type="entry name" value="ESAT-6-like_sf"/>
</dbReference>
<evidence type="ECO:0008006" key="5">
    <source>
        <dbReference type="Google" id="ProtNLM"/>
    </source>
</evidence>
<feature type="compositionally biased region" description="Basic and acidic residues" evidence="2">
    <location>
        <begin position="322"/>
        <end position="333"/>
    </location>
</feature>
<dbReference type="SUPFAM" id="SSF140453">
    <property type="entry name" value="EsxAB dimer-like"/>
    <property type="match status" value="1"/>
</dbReference>
<feature type="compositionally biased region" description="Low complexity" evidence="2">
    <location>
        <begin position="409"/>
        <end position="428"/>
    </location>
</feature>
<feature type="compositionally biased region" description="Pro residues" evidence="2">
    <location>
        <begin position="133"/>
        <end position="142"/>
    </location>
</feature>
<feature type="compositionally biased region" description="Low complexity" evidence="2">
    <location>
        <begin position="510"/>
        <end position="526"/>
    </location>
</feature>
<gene>
    <name evidence="3" type="ORF">GCM10009754_68350</name>
</gene>
<feature type="compositionally biased region" description="Polar residues" evidence="2">
    <location>
        <begin position="383"/>
        <end position="401"/>
    </location>
</feature>
<organism evidence="3 4">
    <name type="scientific">Amycolatopsis minnesotensis</name>
    <dbReference type="NCBI Taxonomy" id="337894"/>
    <lineage>
        <taxon>Bacteria</taxon>
        <taxon>Bacillati</taxon>
        <taxon>Actinomycetota</taxon>
        <taxon>Actinomycetes</taxon>
        <taxon>Pseudonocardiales</taxon>
        <taxon>Pseudonocardiaceae</taxon>
        <taxon>Amycolatopsis</taxon>
    </lineage>
</organism>
<feature type="region of interest" description="Disordered" evidence="2">
    <location>
        <begin position="499"/>
        <end position="583"/>
    </location>
</feature>
<dbReference type="EMBL" id="BAAANN010000035">
    <property type="protein sequence ID" value="GAA1981830.1"/>
    <property type="molecule type" value="Genomic_DNA"/>
</dbReference>
<feature type="coiled-coil region" evidence="1">
    <location>
        <begin position="42"/>
        <end position="69"/>
    </location>
</feature>
<evidence type="ECO:0000313" key="4">
    <source>
        <dbReference type="Proteomes" id="UP001501116"/>
    </source>
</evidence>
<evidence type="ECO:0000256" key="1">
    <source>
        <dbReference type="SAM" id="Coils"/>
    </source>
</evidence>
<sequence>MADGAPGNPPPVPDDPVLKGLNFDQLAQLVNEVSPEVFYQRAEAFDRAAARLREAVEQVRRELNVVRDAWTGGGADEFDALAKEVTGRVTGAVQTMGSPGYGTVLRAAGDVLAAHQRRMRDLQGRKTEDDSKPPAPGAPPPEETARMHDDAARQVLLDLRTAYWDVGNQLPALSYKDTQIGGGDTGGTASGGGGGGQGSGGPGGHQRPMGTDPSLLGSGGGAPLPFVTKTIGSAPGGQGGQGGTAYPEHRRSYRPGGEDPVGRVQQPWQTAGPEQEPSSVNPLDPVVEPSGQPWLTGQGLGGPEPGQPDGERPGFVPSVLGRPDRKPAHEKKPGTSKFVPLGNDPIVVEQVVYGPGGEIERIDSLPELTKKTVDVDGPGDSGPQETNPVVQKKTGVQTTIDSPAPVPAAPVQQPEVATSTGDTGAGTDQAPPRHQKSVQFSGVDAGQASTTTQAATFGTGGGGAAAASEAFKPEDRGMFAPGSGDAGTFQGFDSSAVAKAAKPGHNPADPMTSQPGGGMPMSPMMGGMAGMGGQSGQQNSRMAAMSTEPRPDAWPQGSGASGTLGRGEQKQYETPEQAGDAAKEKFAELDRLLERGK</sequence>
<feature type="region of interest" description="Disordered" evidence="2">
    <location>
        <begin position="116"/>
        <end position="147"/>
    </location>
</feature>
<reference evidence="4" key="1">
    <citation type="journal article" date="2019" name="Int. J. Syst. Evol. Microbiol.">
        <title>The Global Catalogue of Microorganisms (GCM) 10K type strain sequencing project: providing services to taxonomists for standard genome sequencing and annotation.</title>
        <authorList>
            <consortium name="The Broad Institute Genomics Platform"/>
            <consortium name="The Broad Institute Genome Sequencing Center for Infectious Disease"/>
            <person name="Wu L."/>
            <person name="Ma J."/>
        </authorList>
    </citation>
    <scope>NUCLEOTIDE SEQUENCE [LARGE SCALE GENOMIC DNA]</scope>
    <source>
        <strain evidence="4">JCM 14545</strain>
    </source>
</reference>
<evidence type="ECO:0000256" key="2">
    <source>
        <dbReference type="SAM" id="MobiDB-lite"/>
    </source>
</evidence>
<evidence type="ECO:0000313" key="3">
    <source>
        <dbReference type="EMBL" id="GAA1981830.1"/>
    </source>
</evidence>
<feature type="region of interest" description="Disordered" evidence="2">
    <location>
        <begin position="177"/>
        <end position="341"/>
    </location>
</feature>
<dbReference type="Proteomes" id="UP001501116">
    <property type="component" value="Unassembled WGS sequence"/>
</dbReference>
<feature type="compositionally biased region" description="Gly residues" evidence="2">
    <location>
        <begin position="234"/>
        <end position="243"/>
    </location>
</feature>